<proteinExistence type="inferred from homology"/>
<evidence type="ECO:0000256" key="3">
    <source>
        <dbReference type="ARBA" id="ARBA00022840"/>
    </source>
</evidence>
<dbReference type="PANTHER" id="PTHR43204">
    <property type="entry name" value="ABC TRANSPORTER I FAMILY MEMBER 6, CHLOROPLASTIC"/>
    <property type="match status" value="1"/>
</dbReference>
<dbReference type="NCBIfam" id="TIGR01978">
    <property type="entry name" value="sufC"/>
    <property type="match status" value="1"/>
</dbReference>
<dbReference type="RefSeq" id="WP_218587436.1">
    <property type="nucleotide sequence ID" value="NZ_FQUL01000019.1"/>
</dbReference>
<dbReference type="SMART" id="SM00382">
    <property type="entry name" value="AAA"/>
    <property type="match status" value="1"/>
</dbReference>
<evidence type="ECO:0000259" key="4">
    <source>
        <dbReference type="PROSITE" id="PS50893"/>
    </source>
</evidence>
<dbReference type="GO" id="GO:0016887">
    <property type="term" value="F:ATP hydrolysis activity"/>
    <property type="evidence" value="ECO:0007669"/>
    <property type="project" value="InterPro"/>
</dbReference>
<dbReference type="PANTHER" id="PTHR43204:SF1">
    <property type="entry name" value="ABC TRANSPORTER I FAMILY MEMBER 6, CHLOROPLASTIC"/>
    <property type="match status" value="1"/>
</dbReference>
<evidence type="ECO:0000313" key="5">
    <source>
        <dbReference type="EMBL" id="SHE72737.1"/>
    </source>
</evidence>
<name>A0A1M4VUX1_9ACTN</name>
<sequence>MSQASMVPVLEITDLHVSVGEKEILRGVSLTVGEGEKVAIMGPNGSGKTTLSNVLLGKPGYRIDQGSIRFMGQDLSSLSTHERAQLGLSLVSQYPQEVEGVDLKDLVGAALSARGLDLDGVESRVANEARKIGFSESLLGRWVNVDLSGGEKKRLETLLLSLVPARLAVLDELDSGLDIDALRQVSQRIEDLSSSNSMAVVAITHYSRLLKTLTVSRVLVLAHGLFVTEGGPELAEELETTGYRDYTGKGTPTEDIFPF</sequence>
<accession>A0A1M4VUX1</accession>
<dbReference type="EMBL" id="FQUL01000019">
    <property type="protein sequence ID" value="SHE72737.1"/>
    <property type="molecule type" value="Genomic_DNA"/>
</dbReference>
<dbReference type="Gene3D" id="3.40.50.300">
    <property type="entry name" value="P-loop containing nucleotide triphosphate hydrolases"/>
    <property type="match status" value="1"/>
</dbReference>
<feature type="domain" description="ABC transporter" evidence="4">
    <location>
        <begin position="10"/>
        <end position="248"/>
    </location>
</feature>
<dbReference type="InterPro" id="IPR003593">
    <property type="entry name" value="AAA+_ATPase"/>
</dbReference>
<dbReference type="GO" id="GO:0005524">
    <property type="term" value="F:ATP binding"/>
    <property type="evidence" value="ECO:0007669"/>
    <property type="project" value="UniProtKB-KW"/>
</dbReference>
<dbReference type="PROSITE" id="PS50893">
    <property type="entry name" value="ABC_TRANSPORTER_2"/>
    <property type="match status" value="1"/>
</dbReference>
<dbReference type="InterPro" id="IPR003439">
    <property type="entry name" value="ABC_transporter-like_ATP-bd"/>
</dbReference>
<evidence type="ECO:0000256" key="1">
    <source>
        <dbReference type="ARBA" id="ARBA00006216"/>
    </source>
</evidence>
<keyword evidence="2" id="KW-0547">Nucleotide-binding</keyword>
<dbReference type="InterPro" id="IPR027417">
    <property type="entry name" value="P-loop_NTPase"/>
</dbReference>
<dbReference type="AlphaFoldDB" id="A0A1M4VUX1"/>
<organism evidence="5 6">
    <name type="scientific">Ferrithrix thermotolerans DSM 19514</name>
    <dbReference type="NCBI Taxonomy" id="1121881"/>
    <lineage>
        <taxon>Bacteria</taxon>
        <taxon>Bacillati</taxon>
        <taxon>Actinomycetota</taxon>
        <taxon>Acidimicrobiia</taxon>
        <taxon>Acidimicrobiales</taxon>
        <taxon>Acidimicrobiaceae</taxon>
        <taxon>Ferrithrix</taxon>
    </lineage>
</organism>
<keyword evidence="6" id="KW-1185">Reference proteome</keyword>
<evidence type="ECO:0000313" key="6">
    <source>
        <dbReference type="Proteomes" id="UP000184295"/>
    </source>
</evidence>
<comment type="similarity">
    <text evidence="1">Belongs to the ABC transporter superfamily. Ycf16 family.</text>
</comment>
<dbReference type="STRING" id="1121881.SAMN02745225_01449"/>
<protein>
    <submittedName>
        <fullName evidence="5">Fe-S cluster assembly ATP-binding protein</fullName>
    </submittedName>
</protein>
<dbReference type="Proteomes" id="UP000184295">
    <property type="component" value="Unassembled WGS sequence"/>
</dbReference>
<dbReference type="Pfam" id="PF00005">
    <property type="entry name" value="ABC_tran"/>
    <property type="match status" value="1"/>
</dbReference>
<reference evidence="6" key="1">
    <citation type="submission" date="2016-11" db="EMBL/GenBank/DDBJ databases">
        <authorList>
            <person name="Varghese N."/>
            <person name="Submissions S."/>
        </authorList>
    </citation>
    <scope>NUCLEOTIDE SEQUENCE [LARGE SCALE GENOMIC DNA]</scope>
    <source>
        <strain evidence="6">DSM 19514</strain>
    </source>
</reference>
<dbReference type="InterPro" id="IPR010230">
    <property type="entry name" value="FeS-cluster_ATPase_SufC"/>
</dbReference>
<gene>
    <name evidence="5" type="ORF">SAMN02745225_01449</name>
</gene>
<dbReference type="SUPFAM" id="SSF52540">
    <property type="entry name" value="P-loop containing nucleoside triphosphate hydrolases"/>
    <property type="match status" value="1"/>
</dbReference>
<keyword evidence="3 5" id="KW-0067">ATP-binding</keyword>
<evidence type="ECO:0000256" key="2">
    <source>
        <dbReference type="ARBA" id="ARBA00022741"/>
    </source>
</evidence>